<reference evidence="3 6" key="2">
    <citation type="submission" date="2020-08" db="EMBL/GenBank/DDBJ databases">
        <title>Genomic Encyclopedia of Type Strains, Phase IV (KMG-IV): sequencing the most valuable type-strain genomes for metagenomic binning, comparative biology and taxonomic classification.</title>
        <authorList>
            <person name="Goeker M."/>
        </authorList>
    </citation>
    <scope>NUCLEOTIDE SEQUENCE [LARGE SCALE GENOMIC DNA]</scope>
    <source>
        <strain evidence="3 6">DSM 17245</strain>
    </source>
</reference>
<dbReference type="GeneID" id="85015466"/>
<comment type="caution">
    <text evidence="3">The sequence shown here is derived from an EMBL/GenBank/DDBJ whole genome shotgun (WGS) entry which is preliminary data.</text>
</comment>
<dbReference type="EMBL" id="JABZRA010000110">
    <property type="protein sequence ID" value="MBF1273230.1"/>
    <property type="molecule type" value="Genomic_DNA"/>
</dbReference>
<evidence type="ECO:0000313" key="5">
    <source>
        <dbReference type="EMBL" id="MBF1305496.1"/>
    </source>
</evidence>
<dbReference type="EMBL" id="JACHHH010000010">
    <property type="protein sequence ID" value="MBB6041944.1"/>
    <property type="molecule type" value="Genomic_DNA"/>
</dbReference>
<evidence type="ECO:0000313" key="3">
    <source>
        <dbReference type="EMBL" id="MBB6041944.1"/>
    </source>
</evidence>
<evidence type="ECO:0000256" key="2">
    <source>
        <dbReference type="SAM" id="SignalP"/>
    </source>
</evidence>
<keyword evidence="2" id="KW-0732">Signal</keyword>
<evidence type="ECO:0000313" key="4">
    <source>
        <dbReference type="EMBL" id="MBF1273230.1"/>
    </source>
</evidence>
<dbReference type="SUPFAM" id="SSF69360">
    <property type="entry name" value="Cell wall binding repeat"/>
    <property type="match status" value="1"/>
</dbReference>
<dbReference type="EMBL" id="JABZRB010000183">
    <property type="protein sequence ID" value="MBF1305496.1"/>
    <property type="molecule type" value="Genomic_DNA"/>
</dbReference>
<feature type="chain" id="PRO_5044130474" evidence="2">
    <location>
        <begin position="25"/>
        <end position="131"/>
    </location>
</feature>
<dbReference type="RefSeq" id="WP_007156226.1">
    <property type="nucleotide sequence ID" value="NZ_CAUQIH010000001.1"/>
</dbReference>
<evidence type="ECO:0000256" key="1">
    <source>
        <dbReference type="ARBA" id="ARBA00022737"/>
    </source>
</evidence>
<dbReference type="Pfam" id="PF19127">
    <property type="entry name" value="Choline_bind_3"/>
    <property type="match status" value="1"/>
</dbReference>
<protein>
    <submittedName>
        <fullName evidence="4">Choline-binding protein</fullName>
    </submittedName>
    <submittedName>
        <fullName evidence="3">Glucan-binding YG repeat protein</fullName>
    </submittedName>
</protein>
<name>A0A7W9W3F5_9FIRM</name>
<dbReference type="Proteomes" id="UP000522163">
    <property type="component" value="Unassembled WGS sequence"/>
</dbReference>
<dbReference type="InterPro" id="IPR018337">
    <property type="entry name" value="Cell_wall/Cho-bd_repeat"/>
</dbReference>
<feature type="signal peptide" evidence="2">
    <location>
        <begin position="1"/>
        <end position="24"/>
    </location>
</feature>
<proteinExistence type="predicted"/>
<accession>A0A7W9W3F5</accession>
<dbReference type="Proteomes" id="UP000775770">
    <property type="component" value="Unassembled WGS sequence"/>
</dbReference>
<evidence type="ECO:0000313" key="6">
    <source>
        <dbReference type="Proteomes" id="UP000522163"/>
    </source>
</evidence>
<keyword evidence="1" id="KW-0677">Repeat</keyword>
<organism evidence="3 6">
    <name type="scientific">Oribacterium sinus</name>
    <dbReference type="NCBI Taxonomy" id="237576"/>
    <lineage>
        <taxon>Bacteria</taxon>
        <taxon>Bacillati</taxon>
        <taxon>Bacillota</taxon>
        <taxon>Clostridia</taxon>
        <taxon>Lachnospirales</taxon>
        <taxon>Lachnospiraceae</taxon>
        <taxon>Oribacterium</taxon>
    </lineage>
</organism>
<dbReference type="Gene3D" id="2.10.270.10">
    <property type="entry name" value="Cholin Binding"/>
    <property type="match status" value="1"/>
</dbReference>
<sequence>MKKNILVAALIACMATASVIPALAAEGAVSSYGGSTTTVAESNGHWVANRDGSWSFVSNENGAPIYGWIVSQHQWYYIGANGRMVTGWQKINFDTYYFAQAPAENQPLGSLYMNKLTPDGYRVDSNGVWIR</sequence>
<dbReference type="Proteomes" id="UP000780721">
    <property type="component" value="Unassembled WGS sequence"/>
</dbReference>
<reference evidence="4" key="1">
    <citation type="submission" date="2020-04" db="EMBL/GenBank/DDBJ databases">
        <title>Deep metagenomics examines the oral microbiome during advanced dental caries in children, revealing novel taxa and co-occurrences with host molecules.</title>
        <authorList>
            <person name="Baker J.L."/>
            <person name="Morton J.T."/>
            <person name="Dinis M."/>
            <person name="Alvarez R."/>
            <person name="Tran N.C."/>
            <person name="Knight R."/>
            <person name="Edlund A."/>
        </authorList>
    </citation>
    <scope>NUCLEOTIDE SEQUENCE</scope>
    <source>
        <strain evidence="4">JCVI_38_bin.19</strain>
        <strain evidence="5">JCVI_48_bin.5</strain>
    </source>
</reference>
<gene>
    <name evidence="3" type="ORF">HNQ46_001935</name>
    <name evidence="4" type="ORF">HXM90_07430</name>
    <name evidence="5" type="ORF">HXM91_06560</name>
</gene>
<dbReference type="AlphaFoldDB" id="A0A7W9W3F5"/>